<proteinExistence type="predicted"/>
<accession>A0A6B1DP69</accession>
<dbReference type="EMBL" id="VXPY01000014">
    <property type="protein sequence ID" value="MYD89238.1"/>
    <property type="molecule type" value="Genomic_DNA"/>
</dbReference>
<dbReference type="SUPFAM" id="SSF53474">
    <property type="entry name" value="alpha/beta-Hydrolases"/>
    <property type="match status" value="1"/>
</dbReference>
<evidence type="ECO:0000259" key="1">
    <source>
        <dbReference type="Pfam" id="PF00326"/>
    </source>
</evidence>
<dbReference type="Gene3D" id="3.40.50.1820">
    <property type="entry name" value="alpha/beta hydrolase"/>
    <property type="match status" value="1"/>
</dbReference>
<dbReference type="InterPro" id="IPR001375">
    <property type="entry name" value="Peptidase_S9_cat"/>
</dbReference>
<dbReference type="Pfam" id="PF00326">
    <property type="entry name" value="Peptidase_S9"/>
    <property type="match status" value="1"/>
</dbReference>
<dbReference type="InterPro" id="IPR029058">
    <property type="entry name" value="AB_hydrolase_fold"/>
</dbReference>
<reference evidence="2" key="1">
    <citation type="submission" date="2019-09" db="EMBL/GenBank/DDBJ databases">
        <title>Characterisation of the sponge microbiome using genome-centric metagenomics.</title>
        <authorList>
            <person name="Engelberts J.P."/>
            <person name="Robbins S.J."/>
            <person name="De Goeij J.M."/>
            <person name="Aranda M."/>
            <person name="Bell S.C."/>
            <person name="Webster N.S."/>
        </authorList>
    </citation>
    <scope>NUCLEOTIDE SEQUENCE</scope>
    <source>
        <strain evidence="2">SB0662_bin_9</strain>
    </source>
</reference>
<keyword evidence="2" id="KW-0378">Hydrolase</keyword>
<dbReference type="GO" id="GO:0006508">
    <property type="term" value="P:proteolysis"/>
    <property type="evidence" value="ECO:0007669"/>
    <property type="project" value="InterPro"/>
</dbReference>
<dbReference type="PANTHER" id="PTHR47381">
    <property type="entry name" value="ALPHA/BETA-HYDROLASES SUPERFAMILY PROTEIN"/>
    <property type="match status" value="1"/>
</dbReference>
<evidence type="ECO:0000313" key="2">
    <source>
        <dbReference type="EMBL" id="MYD89238.1"/>
    </source>
</evidence>
<feature type="domain" description="Peptidase S9 prolyl oligopeptidase catalytic" evidence="1">
    <location>
        <begin position="97"/>
        <end position="252"/>
    </location>
</feature>
<name>A0A6B1DP69_9CHLR</name>
<dbReference type="PANTHER" id="PTHR47381:SF3">
    <property type="entry name" value="ALPHA_BETA-HYDROLASES SUPERFAMILY PROTEIN"/>
    <property type="match status" value="1"/>
</dbReference>
<dbReference type="GO" id="GO:0008236">
    <property type="term" value="F:serine-type peptidase activity"/>
    <property type="evidence" value="ECO:0007669"/>
    <property type="project" value="InterPro"/>
</dbReference>
<protein>
    <submittedName>
        <fullName evidence="2">Alpha/beta hydrolase</fullName>
    </submittedName>
</protein>
<dbReference type="AlphaFoldDB" id="A0A6B1DP69"/>
<sequence length="258" mass="28478">MDVVPVFKEDVDGIPVLWRPPDPSTDQGTLVIWLAGFSGTKEDCAPQLRALAAQGFTALSFDAWQHGERRIEPEEELRARVRSNIRRWFWPILYRTARDTVAVLDWSEYRLGLRGAVGIGGVSMGGDIAVTAAGLDRRLAAVSAVIATPDWLRPGSCEPPGVPDAKAWRAYRDGNPLSYLDRYAHRPALAFECGDEDRQVPPDGAERFCAALAATYRDYPDCLRIARHAGVGHRFADAMWSAAMDWFDRHLNGADGAA</sequence>
<gene>
    <name evidence="2" type="ORF">F4Y08_02700</name>
</gene>
<comment type="caution">
    <text evidence="2">The sequence shown here is derived from an EMBL/GenBank/DDBJ whole genome shotgun (WGS) entry which is preliminary data.</text>
</comment>
<organism evidence="2">
    <name type="scientific">Caldilineaceae bacterium SB0662_bin_9</name>
    <dbReference type="NCBI Taxonomy" id="2605258"/>
    <lineage>
        <taxon>Bacteria</taxon>
        <taxon>Bacillati</taxon>
        <taxon>Chloroflexota</taxon>
        <taxon>Caldilineae</taxon>
        <taxon>Caldilineales</taxon>
        <taxon>Caldilineaceae</taxon>
    </lineage>
</organism>